<evidence type="ECO:0000256" key="7">
    <source>
        <dbReference type="ARBA" id="ARBA00022970"/>
    </source>
</evidence>
<keyword evidence="8 10" id="KW-1133">Transmembrane helix</keyword>
<feature type="transmembrane region" description="Helical" evidence="10">
    <location>
        <begin position="414"/>
        <end position="435"/>
    </location>
</feature>
<evidence type="ECO:0000256" key="5">
    <source>
        <dbReference type="ARBA" id="ARBA00022519"/>
    </source>
</evidence>
<accession>A0A1E5IHP0</accession>
<dbReference type="EMBL" id="LNVX01000498">
    <property type="protein sequence ID" value="OEG70009.1"/>
    <property type="molecule type" value="Genomic_DNA"/>
</dbReference>
<gene>
    <name evidence="12" type="ORF">ATZ36_06585</name>
</gene>
<dbReference type="Gene3D" id="1.20.1740.10">
    <property type="entry name" value="Amino acid/polyamine transporter I"/>
    <property type="match status" value="1"/>
</dbReference>
<feature type="transmembrane region" description="Helical" evidence="10">
    <location>
        <begin position="211"/>
        <end position="231"/>
    </location>
</feature>
<dbReference type="InterPro" id="IPR004840">
    <property type="entry name" value="Amino_acid_permease_CS"/>
</dbReference>
<dbReference type="PANTHER" id="PTHR43495:SF4">
    <property type="entry name" value="AROMATIC AMINO ACID TRANSPORT PROTEIN AROP"/>
    <property type="match status" value="1"/>
</dbReference>
<dbReference type="GO" id="GO:0055085">
    <property type="term" value="P:transmembrane transport"/>
    <property type="evidence" value="ECO:0007669"/>
    <property type="project" value="InterPro"/>
</dbReference>
<feature type="domain" description="Amino acid permease/ SLC12A" evidence="11">
    <location>
        <begin position="17"/>
        <end position="458"/>
    </location>
</feature>
<feature type="transmembrane region" description="Helical" evidence="10">
    <location>
        <begin position="156"/>
        <end position="174"/>
    </location>
</feature>
<feature type="transmembrane region" description="Helical" evidence="10">
    <location>
        <begin position="294"/>
        <end position="311"/>
    </location>
</feature>
<evidence type="ECO:0000256" key="6">
    <source>
        <dbReference type="ARBA" id="ARBA00022692"/>
    </source>
</evidence>
<evidence type="ECO:0000256" key="4">
    <source>
        <dbReference type="ARBA" id="ARBA00022475"/>
    </source>
</evidence>
<evidence type="ECO:0000256" key="2">
    <source>
        <dbReference type="ARBA" id="ARBA00008583"/>
    </source>
</evidence>
<feature type="transmembrane region" description="Helical" evidence="10">
    <location>
        <begin position="20"/>
        <end position="41"/>
    </location>
</feature>
<evidence type="ECO:0000259" key="11">
    <source>
        <dbReference type="Pfam" id="PF00324"/>
    </source>
</evidence>
<evidence type="ECO:0000313" key="12">
    <source>
        <dbReference type="EMBL" id="OEG70009.1"/>
    </source>
</evidence>
<comment type="caution">
    <text evidence="12">The sequence shown here is derived from an EMBL/GenBank/DDBJ whole genome shotgun (WGS) entry which is preliminary data.</text>
</comment>
<evidence type="ECO:0000256" key="9">
    <source>
        <dbReference type="ARBA" id="ARBA00023136"/>
    </source>
</evidence>
<keyword evidence="13" id="KW-1185">Reference proteome</keyword>
<comment type="subcellular location">
    <subcellularLocation>
        <location evidence="1">Cell inner membrane</location>
        <topology evidence="1">Multi-pass membrane protein</topology>
    </subcellularLocation>
</comment>
<name>A0A1E5IHP0_ENDTX</name>
<keyword evidence="5" id="KW-0997">Cell inner membrane</keyword>
<dbReference type="InterPro" id="IPR004841">
    <property type="entry name" value="AA-permease/SLC12A_dom"/>
</dbReference>
<evidence type="ECO:0000256" key="1">
    <source>
        <dbReference type="ARBA" id="ARBA00004429"/>
    </source>
</evidence>
<evidence type="ECO:0000256" key="3">
    <source>
        <dbReference type="ARBA" id="ARBA00022448"/>
    </source>
</evidence>
<reference evidence="12 13" key="1">
    <citation type="submission" date="2015-11" db="EMBL/GenBank/DDBJ databases">
        <title>Evidence for parallel genomic evolution in an endosymbiosis of termite gut flagellates.</title>
        <authorList>
            <person name="Zheng H."/>
        </authorList>
    </citation>
    <scope>NUCLEOTIDE SEQUENCE [LARGE SCALE GENOMIC DNA]</scope>
    <source>
        <strain evidence="12 13">CET450</strain>
    </source>
</reference>
<feature type="transmembrane region" description="Helical" evidence="10">
    <location>
        <begin position="371"/>
        <end position="393"/>
    </location>
</feature>
<evidence type="ECO:0000313" key="13">
    <source>
        <dbReference type="Proteomes" id="UP000095237"/>
    </source>
</evidence>
<keyword evidence="4" id="KW-1003">Cell membrane</keyword>
<dbReference type="FunFam" id="1.20.1740.10:FF:000001">
    <property type="entry name" value="Amino acid permease"/>
    <property type="match status" value="1"/>
</dbReference>
<keyword evidence="3" id="KW-0813">Transport</keyword>
<dbReference type="PROSITE" id="PS00218">
    <property type="entry name" value="AMINO_ACID_PERMEASE_1"/>
    <property type="match status" value="1"/>
</dbReference>
<organism evidence="12 13">
    <name type="scientific">Endomicrobium trichonymphae</name>
    <dbReference type="NCBI Taxonomy" id="1408204"/>
    <lineage>
        <taxon>Bacteria</taxon>
        <taxon>Pseudomonadati</taxon>
        <taxon>Elusimicrobiota</taxon>
        <taxon>Endomicrobiia</taxon>
        <taxon>Endomicrobiales</taxon>
        <taxon>Endomicrobiaceae</taxon>
        <taxon>Candidatus Endomicrobiellum</taxon>
    </lineage>
</organism>
<protein>
    <recommendedName>
        <fullName evidence="11">Amino acid permease/ SLC12A domain-containing protein</fullName>
    </recommendedName>
</protein>
<sequence>MKQPQESKLKRKLQNRHIQFIVIGGAIGTGLFLGTGSAIFAAGPAVILGYLIAGISIFLTMRQLGEMETEEPMTGSFSYFAYKYWGKFPGFLSGWNYWIQYVLVGIAELTAVAAYAQYWFPTLATWKTALLFFILINAINLAAVKAYAEIEFWFSIIKVTAICAMILAGGYILIINPGLVDGATIENLWMAATIGEHAGDPALSGFFPHGIIGLLTAIPIITFAFGGLELIGITAAETADPQKTIPKAVNQVVFRILAFYIGSIIVLLSLYHWSNLHTIDSPFVMIFDKIGFKHAAWALNFVILSAALSVYNSCIYSNSRTLYGLALQNSAPQIFAKTTKKGVPAAAQMLSGTLTFLVVPLNYFMPNWFDAFQTVISFVVVCILVNWGLIAMSHIKFKKQKKLENYKTLFPSPLYPYTNYLIFAFILFILIVMAILQPGMIRQAVAVPLWILIVYVLYRISEMKKNKNNK</sequence>
<dbReference type="AlphaFoldDB" id="A0A1E5IHP0"/>
<dbReference type="GO" id="GO:0005886">
    <property type="term" value="C:plasma membrane"/>
    <property type="evidence" value="ECO:0007669"/>
    <property type="project" value="UniProtKB-SubCell"/>
</dbReference>
<evidence type="ECO:0000256" key="8">
    <source>
        <dbReference type="ARBA" id="ARBA00022989"/>
    </source>
</evidence>
<feature type="transmembrane region" description="Helical" evidence="10">
    <location>
        <begin position="124"/>
        <end position="144"/>
    </location>
</feature>
<dbReference type="PANTHER" id="PTHR43495">
    <property type="entry name" value="GABA PERMEASE"/>
    <property type="match status" value="1"/>
</dbReference>
<dbReference type="GO" id="GO:0006865">
    <property type="term" value="P:amino acid transport"/>
    <property type="evidence" value="ECO:0007669"/>
    <property type="project" value="UniProtKB-KW"/>
</dbReference>
<keyword evidence="6 10" id="KW-0812">Transmembrane</keyword>
<keyword evidence="9 10" id="KW-0472">Membrane</keyword>
<proteinExistence type="inferred from homology"/>
<dbReference type="Pfam" id="PF00324">
    <property type="entry name" value="AA_permease"/>
    <property type="match status" value="1"/>
</dbReference>
<comment type="similarity">
    <text evidence="2">Belongs to the amino acid-polyamine-organocation (APC) superfamily. Amino acid transporter (AAT) (TC 2.A.3.1) family.</text>
</comment>
<feature type="transmembrane region" description="Helical" evidence="10">
    <location>
        <begin position="252"/>
        <end position="274"/>
    </location>
</feature>
<feature type="transmembrane region" description="Helical" evidence="10">
    <location>
        <begin position="47"/>
        <end position="64"/>
    </location>
</feature>
<feature type="transmembrane region" description="Helical" evidence="10">
    <location>
        <begin position="441"/>
        <end position="460"/>
    </location>
</feature>
<dbReference type="Proteomes" id="UP000095237">
    <property type="component" value="Unassembled WGS sequence"/>
</dbReference>
<dbReference type="PIRSF" id="PIRSF006060">
    <property type="entry name" value="AA_transporter"/>
    <property type="match status" value="1"/>
</dbReference>
<feature type="transmembrane region" description="Helical" evidence="10">
    <location>
        <begin position="345"/>
        <end position="365"/>
    </location>
</feature>
<keyword evidence="7" id="KW-0029">Amino-acid transport</keyword>
<evidence type="ECO:0000256" key="10">
    <source>
        <dbReference type="SAM" id="Phobius"/>
    </source>
</evidence>